<dbReference type="FunFam" id="1.10.630.10:FF:000043">
    <property type="entry name" value="Cytochrome P450 99A2"/>
    <property type="match status" value="1"/>
</dbReference>
<dbReference type="GO" id="GO:0016705">
    <property type="term" value="F:oxidoreductase activity, acting on paired donors, with incorporation or reduction of molecular oxygen"/>
    <property type="evidence" value="ECO:0007669"/>
    <property type="project" value="InterPro"/>
</dbReference>
<evidence type="ECO:0000313" key="10">
    <source>
        <dbReference type="EMBL" id="URD98609.1"/>
    </source>
</evidence>
<keyword evidence="9" id="KW-0472">Membrane</keyword>
<dbReference type="PANTHER" id="PTHR47945:SF5">
    <property type="entry name" value="CYTOCHROME P450 84A1-RELATED"/>
    <property type="match status" value="1"/>
</dbReference>
<dbReference type="Pfam" id="PF00067">
    <property type="entry name" value="p450"/>
    <property type="match status" value="1"/>
</dbReference>
<dbReference type="InterPro" id="IPR017972">
    <property type="entry name" value="Cyt_P450_CS"/>
</dbReference>
<dbReference type="GO" id="GO:0020037">
    <property type="term" value="F:heme binding"/>
    <property type="evidence" value="ECO:0007669"/>
    <property type="project" value="InterPro"/>
</dbReference>
<dbReference type="OrthoDB" id="2789670at2759"/>
<dbReference type="Proteomes" id="UP001055439">
    <property type="component" value="Chromosome 4"/>
</dbReference>
<reference evidence="10" key="1">
    <citation type="submission" date="2022-05" db="EMBL/GenBank/DDBJ databases">
        <title>The Musa troglodytarum L. genome provides insights into the mechanism of non-climacteric behaviour and enrichment of carotenoids.</title>
        <authorList>
            <person name="Wang J."/>
        </authorList>
    </citation>
    <scope>NUCLEOTIDE SEQUENCE</scope>
    <source>
        <tissue evidence="10">Leaf</tissue>
    </source>
</reference>
<evidence type="ECO:0000256" key="7">
    <source>
        <dbReference type="PIRSR" id="PIRSR602401-1"/>
    </source>
</evidence>
<keyword evidence="3 7" id="KW-0479">Metal-binding</keyword>
<dbReference type="InterPro" id="IPR001128">
    <property type="entry name" value="Cyt_P450"/>
</dbReference>
<evidence type="ECO:0000256" key="8">
    <source>
        <dbReference type="RuleBase" id="RU000461"/>
    </source>
</evidence>
<keyword evidence="6 8" id="KW-0503">Monooxygenase</keyword>
<dbReference type="InterPro" id="IPR036396">
    <property type="entry name" value="Cyt_P450_sf"/>
</dbReference>
<keyword evidence="11" id="KW-1185">Reference proteome</keyword>
<dbReference type="SUPFAM" id="SSF48264">
    <property type="entry name" value="Cytochrome P450"/>
    <property type="match status" value="1"/>
</dbReference>
<name>A0A9E7K035_9LILI</name>
<accession>A0A9E7K035</accession>
<proteinExistence type="inferred from homology"/>
<dbReference type="Gene3D" id="1.10.630.10">
    <property type="entry name" value="Cytochrome P450"/>
    <property type="match status" value="1"/>
</dbReference>
<feature type="binding site" description="axial binding residue" evidence="7">
    <location>
        <position position="451"/>
    </location>
    <ligand>
        <name>heme</name>
        <dbReference type="ChEBI" id="CHEBI:30413"/>
    </ligand>
    <ligandPart>
        <name>Fe</name>
        <dbReference type="ChEBI" id="CHEBI:18248"/>
    </ligandPart>
</feature>
<evidence type="ECO:0000256" key="5">
    <source>
        <dbReference type="ARBA" id="ARBA00023004"/>
    </source>
</evidence>
<comment type="similarity">
    <text evidence="1 8">Belongs to the cytochrome P450 family.</text>
</comment>
<comment type="cofactor">
    <cofactor evidence="7">
        <name>heme</name>
        <dbReference type="ChEBI" id="CHEBI:30413"/>
    </cofactor>
</comment>
<dbReference type="GO" id="GO:0004497">
    <property type="term" value="F:monooxygenase activity"/>
    <property type="evidence" value="ECO:0007669"/>
    <property type="project" value="UniProtKB-KW"/>
</dbReference>
<keyword evidence="5 7" id="KW-0408">Iron</keyword>
<dbReference type="GO" id="GO:0005506">
    <property type="term" value="F:iron ion binding"/>
    <property type="evidence" value="ECO:0007669"/>
    <property type="project" value="InterPro"/>
</dbReference>
<dbReference type="InterPro" id="IPR053062">
    <property type="entry name" value="CYP450_84A"/>
</dbReference>
<dbReference type="PROSITE" id="PS00086">
    <property type="entry name" value="CYTOCHROME_P450"/>
    <property type="match status" value="1"/>
</dbReference>
<evidence type="ECO:0000256" key="2">
    <source>
        <dbReference type="ARBA" id="ARBA00022617"/>
    </source>
</evidence>
<gene>
    <name evidence="10" type="ORF">MUK42_30030</name>
</gene>
<dbReference type="CDD" id="cd11072">
    <property type="entry name" value="CYP71-like"/>
    <property type="match status" value="1"/>
</dbReference>
<sequence length="514" mass="57120">MDWFHELSFMGFMVASVFIPLALLSFFCMRSGRKLLLPPGPQPLPIIGNMLMMDQLTHRGLARLAERYGGLFHLRLGSLHAVVVSTPEMARQVLQVQDASFCNRPVTAAIAYLTYDRADMAFANYGPFWRQTRKLCVMKLFSRRRVQSWASVRHEVDSAVRFVARRSGSSVDVGDLAFTLGKNITFMAAFGAQSHGNQGEFAGILQEYSKLFGEFNISDFLPWLRWMDLQGIDKRLKVARQAIDRYIDVIIDDHLANPKEADAQDADMVDAMLAFLGDSGDTNDGGDLHGDLSLTRVNIKAIIMDVMFGGTETVALGVEWAMAELLKSPEELKRTQQELASVVGLHRKVDDSDLDKLPYLKCAVKEMLRLHPPLPLLQHQATQDCELAGYFIPVGTRVFVNAWGIGRDRDVWKSPNAFRPSRFAPGGDAAAFDFRGSCFELLPFGSGRRSCPGMQLGLYVLELAVAQLLHCFDWSLPAGMKPGDLDMGDVFGLTAPKAVRLMAVPTPRLTCPLL</sequence>
<dbReference type="PRINTS" id="PR00463">
    <property type="entry name" value="EP450I"/>
</dbReference>
<feature type="transmembrane region" description="Helical" evidence="9">
    <location>
        <begin position="6"/>
        <end position="27"/>
    </location>
</feature>
<dbReference type="PRINTS" id="PR00385">
    <property type="entry name" value="P450"/>
</dbReference>
<dbReference type="PANTHER" id="PTHR47945">
    <property type="entry name" value="CYTOCHROME P450 84A1-RELATED"/>
    <property type="match status" value="1"/>
</dbReference>
<evidence type="ECO:0000256" key="1">
    <source>
        <dbReference type="ARBA" id="ARBA00010617"/>
    </source>
</evidence>
<dbReference type="EMBL" id="CP097506">
    <property type="protein sequence ID" value="URD98609.1"/>
    <property type="molecule type" value="Genomic_DNA"/>
</dbReference>
<evidence type="ECO:0000256" key="4">
    <source>
        <dbReference type="ARBA" id="ARBA00023002"/>
    </source>
</evidence>
<dbReference type="InterPro" id="IPR002401">
    <property type="entry name" value="Cyt_P450_E_grp-I"/>
</dbReference>
<keyword evidence="9" id="KW-0812">Transmembrane</keyword>
<organism evidence="10 11">
    <name type="scientific">Musa troglodytarum</name>
    <name type="common">fe'i banana</name>
    <dbReference type="NCBI Taxonomy" id="320322"/>
    <lineage>
        <taxon>Eukaryota</taxon>
        <taxon>Viridiplantae</taxon>
        <taxon>Streptophyta</taxon>
        <taxon>Embryophyta</taxon>
        <taxon>Tracheophyta</taxon>
        <taxon>Spermatophyta</taxon>
        <taxon>Magnoliopsida</taxon>
        <taxon>Liliopsida</taxon>
        <taxon>Zingiberales</taxon>
        <taxon>Musaceae</taxon>
        <taxon>Musa</taxon>
    </lineage>
</organism>
<evidence type="ECO:0000256" key="6">
    <source>
        <dbReference type="ARBA" id="ARBA00023033"/>
    </source>
</evidence>
<evidence type="ECO:0000313" key="11">
    <source>
        <dbReference type="Proteomes" id="UP001055439"/>
    </source>
</evidence>
<evidence type="ECO:0000256" key="9">
    <source>
        <dbReference type="SAM" id="Phobius"/>
    </source>
</evidence>
<protein>
    <submittedName>
        <fullName evidence="10">Cytochrome P450</fullName>
    </submittedName>
</protein>
<keyword evidence="4 8" id="KW-0560">Oxidoreductase</keyword>
<keyword evidence="2 7" id="KW-0349">Heme</keyword>
<keyword evidence="9" id="KW-1133">Transmembrane helix</keyword>
<dbReference type="AlphaFoldDB" id="A0A9E7K035"/>
<evidence type="ECO:0000256" key="3">
    <source>
        <dbReference type="ARBA" id="ARBA00022723"/>
    </source>
</evidence>